<accession>A0A4Y7LIB7</accession>
<dbReference type="Gramene" id="RZC83939">
    <property type="protein sequence ID" value="RZC83939"/>
    <property type="gene ID" value="C5167_046724"/>
</dbReference>
<dbReference type="AlphaFoldDB" id="A0A4Y7LIB7"/>
<sequence length="124" mass="13840">MAETSPLLYCLGAHNFSNIQLRRRYGYEVESLTDNGTAPLFSIPESAIPKNPFTSVLLRSRLPFDVSFTARLVLPVKIGGERLLKDVLEILPFRLGNILGQYECLLGNIDAHYEKALEVSNSNT</sequence>
<name>A0A4Y7LIB7_PAPSO</name>
<reference evidence="1 2" key="1">
    <citation type="journal article" date="2018" name="Science">
        <title>The opium poppy genome and morphinan production.</title>
        <authorList>
            <person name="Guo L."/>
            <person name="Winzer T."/>
            <person name="Yang X."/>
            <person name="Li Y."/>
            <person name="Ning Z."/>
            <person name="He Z."/>
            <person name="Teodor R."/>
            <person name="Lu Y."/>
            <person name="Bowser T.A."/>
            <person name="Graham I.A."/>
            <person name="Ye K."/>
        </authorList>
    </citation>
    <scope>NUCLEOTIDE SEQUENCE [LARGE SCALE GENOMIC DNA]</scope>
    <source>
        <strain evidence="2">cv. HN1</strain>
        <tissue evidence="1">Leaves</tissue>
    </source>
</reference>
<evidence type="ECO:0000313" key="2">
    <source>
        <dbReference type="Proteomes" id="UP000316621"/>
    </source>
</evidence>
<proteinExistence type="predicted"/>
<organism evidence="1 2">
    <name type="scientific">Papaver somniferum</name>
    <name type="common">Opium poppy</name>
    <dbReference type="NCBI Taxonomy" id="3469"/>
    <lineage>
        <taxon>Eukaryota</taxon>
        <taxon>Viridiplantae</taxon>
        <taxon>Streptophyta</taxon>
        <taxon>Embryophyta</taxon>
        <taxon>Tracheophyta</taxon>
        <taxon>Spermatophyta</taxon>
        <taxon>Magnoliopsida</taxon>
        <taxon>Ranunculales</taxon>
        <taxon>Papaveraceae</taxon>
        <taxon>Papaveroideae</taxon>
        <taxon>Papaver</taxon>
    </lineage>
</organism>
<gene>
    <name evidence="1" type="ORF">C5167_046724</name>
</gene>
<evidence type="ECO:0000313" key="1">
    <source>
        <dbReference type="EMBL" id="RZC83939.1"/>
    </source>
</evidence>
<protein>
    <submittedName>
        <fullName evidence="1">Uncharacterized protein</fullName>
    </submittedName>
</protein>
<dbReference type="Proteomes" id="UP000316621">
    <property type="component" value="Chromosome 11"/>
</dbReference>
<dbReference type="EMBL" id="CM010725">
    <property type="protein sequence ID" value="RZC83939.1"/>
    <property type="molecule type" value="Genomic_DNA"/>
</dbReference>
<keyword evidence="2" id="KW-1185">Reference proteome</keyword>